<organism evidence="1 2">
    <name type="scientific">Pelomonas baiyunensis</name>
    <dbReference type="NCBI Taxonomy" id="3299026"/>
    <lineage>
        <taxon>Bacteria</taxon>
        <taxon>Pseudomonadati</taxon>
        <taxon>Pseudomonadota</taxon>
        <taxon>Betaproteobacteria</taxon>
        <taxon>Burkholderiales</taxon>
        <taxon>Sphaerotilaceae</taxon>
        <taxon>Roseateles</taxon>
    </lineage>
</organism>
<proteinExistence type="predicted"/>
<protein>
    <recommendedName>
        <fullName evidence="3">Flagellar hook-associated protein 2 C-terminal domain-containing protein</fullName>
    </recommendedName>
</protein>
<dbReference type="RefSeq" id="WP_394381444.1">
    <property type="nucleotide sequence ID" value="NZ_JBIGIB010000001.1"/>
</dbReference>
<dbReference type="EMBL" id="JBIGIB010000001">
    <property type="protein sequence ID" value="MFG6465678.1"/>
    <property type="molecule type" value="Genomic_DNA"/>
</dbReference>
<evidence type="ECO:0008006" key="3">
    <source>
        <dbReference type="Google" id="ProtNLM"/>
    </source>
</evidence>
<dbReference type="Proteomes" id="UP001606303">
    <property type="component" value="Unassembled WGS sequence"/>
</dbReference>
<name>A0ABW7GUR7_9BURK</name>
<evidence type="ECO:0000313" key="1">
    <source>
        <dbReference type="EMBL" id="MFG6465678.1"/>
    </source>
</evidence>
<sequence>MVTSVNTSLLSYLSAQSSDGTATTHWAASKAAAMSTSATSTNTSTKATAGTVPKAALDRAASSAKSQAAAHRLEANEKKLATDLRAAMAKAGVKLGGAVEFSVKSDGTVQTKASDADKAAIKTFLGADTSQPSFANRIASQAKEALQLSTSIQQSAAISQAARLAGSSGGVMSLYNSFMQQSSATTVVFSVSASSSSLTYPGSLSTNA</sequence>
<evidence type="ECO:0000313" key="2">
    <source>
        <dbReference type="Proteomes" id="UP001606303"/>
    </source>
</evidence>
<accession>A0ABW7GUR7</accession>
<gene>
    <name evidence="1" type="ORF">ACG01O_03550</name>
</gene>
<comment type="caution">
    <text evidence="1">The sequence shown here is derived from an EMBL/GenBank/DDBJ whole genome shotgun (WGS) entry which is preliminary data.</text>
</comment>
<reference evidence="1 2" key="1">
    <citation type="submission" date="2024-08" db="EMBL/GenBank/DDBJ databases">
        <authorList>
            <person name="Lu H."/>
        </authorList>
    </citation>
    <scope>NUCLEOTIDE SEQUENCE [LARGE SCALE GENOMIC DNA]</scope>
    <source>
        <strain evidence="1 2">BYS87W</strain>
    </source>
</reference>
<keyword evidence="2" id="KW-1185">Reference proteome</keyword>